<proteinExistence type="predicted"/>
<evidence type="ECO:0000313" key="2">
    <source>
        <dbReference type="Proteomes" id="UP001299012"/>
    </source>
</evidence>
<dbReference type="Proteomes" id="UP001299012">
    <property type="component" value="Unassembled WGS sequence"/>
</dbReference>
<protein>
    <submittedName>
        <fullName evidence="1">Uncharacterized protein</fullName>
    </submittedName>
</protein>
<sequence>MPIRLPVSAVESRHHIFVPYYTGKPGPGDPPGAPPRELLIFYTGQLVFSFPAAGFAGEHISEEVWSFVPDKDGKIQNFARFMNSKVAVTASIGAIRSTGDDDDHFFASVENIDVKKFVQNDLTGDPTALILKASVHVKRGNVYRVPYQVTVRVCDLDEEARPRQLDITLLDAMETGAQGMWSDPGEELPELPPPPP</sequence>
<accession>A0ABS9JIF6</accession>
<organism evidence="1 2">
    <name type="scientific">Streptomyces tricolor</name>
    <dbReference type="NCBI Taxonomy" id="68277"/>
    <lineage>
        <taxon>Bacteria</taxon>
        <taxon>Bacillati</taxon>
        <taxon>Actinomycetota</taxon>
        <taxon>Actinomycetes</taxon>
        <taxon>Kitasatosporales</taxon>
        <taxon>Streptomycetaceae</taxon>
        <taxon>Streptomyces</taxon>
        <taxon>Streptomyces violaceoruber group</taxon>
    </lineage>
</organism>
<comment type="caution">
    <text evidence="1">The sequence shown here is derived from an EMBL/GenBank/DDBJ whole genome shotgun (WGS) entry which is preliminary data.</text>
</comment>
<name>A0ABS9JIF6_9ACTN</name>
<dbReference type="RefSeq" id="WP_143649571.1">
    <property type="nucleotide sequence ID" value="NZ_CBDRBY010000024.1"/>
</dbReference>
<gene>
    <name evidence="1" type="ORF">L0F81_18800</name>
</gene>
<evidence type="ECO:0000313" key="1">
    <source>
        <dbReference type="EMBL" id="MCG0065318.1"/>
    </source>
</evidence>
<keyword evidence="2" id="KW-1185">Reference proteome</keyword>
<dbReference type="EMBL" id="JAKKZF010000070">
    <property type="protein sequence ID" value="MCG0065318.1"/>
    <property type="molecule type" value="Genomic_DNA"/>
</dbReference>
<reference evidence="1 2" key="1">
    <citation type="submission" date="2022-01" db="EMBL/GenBank/DDBJ databases">
        <title>Draft Genome Sequences of Seven Type Strains of the Genus Streptomyces.</title>
        <authorList>
            <person name="Aziz S."/>
            <person name="Coretto E."/>
            <person name="Chronakova A."/>
            <person name="Sproer C."/>
            <person name="Huber K."/>
            <person name="Nouioui I."/>
            <person name="Gross H."/>
        </authorList>
    </citation>
    <scope>NUCLEOTIDE SEQUENCE [LARGE SCALE GENOMIC DNA]</scope>
    <source>
        <strain evidence="1 2">DSM 41685</strain>
    </source>
</reference>